<dbReference type="PROSITE" id="PS00108">
    <property type="entry name" value="PROTEIN_KINASE_ST"/>
    <property type="match status" value="1"/>
</dbReference>
<keyword evidence="2 3" id="KW-0067">ATP-binding</keyword>
<dbReference type="SUPFAM" id="SSF52540">
    <property type="entry name" value="P-loop containing nucleoside triphosphate hydrolases"/>
    <property type="match status" value="1"/>
</dbReference>
<dbReference type="InterPro" id="IPR027417">
    <property type="entry name" value="P-loop_NTPase"/>
</dbReference>
<dbReference type="EMBL" id="RCHS01003049">
    <property type="protein sequence ID" value="RMX44116.1"/>
    <property type="molecule type" value="Genomic_DNA"/>
</dbReference>
<dbReference type="PROSITE" id="PS50011">
    <property type="entry name" value="PROTEIN_KINASE_DOM"/>
    <property type="match status" value="1"/>
</dbReference>
<keyword evidence="1 3" id="KW-0547">Nucleotide-binding</keyword>
<evidence type="ECO:0000256" key="2">
    <source>
        <dbReference type="ARBA" id="ARBA00022840"/>
    </source>
</evidence>
<comment type="caution">
    <text evidence="5">The sequence shown here is derived from an EMBL/GenBank/DDBJ whole genome shotgun (WGS) entry which is preliminary data.</text>
</comment>
<dbReference type="Pfam" id="PF00069">
    <property type="entry name" value="Pkinase"/>
    <property type="match status" value="1"/>
</dbReference>
<sequence length="991" mass="113472">MATSKAKTIDDIDDFKEMLEVMTALEISSGGLKTLDEMKSRVKSELEQLPNIPSWTAGQAFSVLSKIKEQDAKVKEFLLSFYHEVETCYDDLDDKIQTLLQKKMGDVKEKMKNHQIKNKTRRLLPSSETGSGKSSLINLILGEELLPYSILSITSTICELKYGDERRIVAHYKDKDPETLLPTKTFNLVEPKASGKSYHDQIFPFVQSGREIGSVYKKVELFWPHKLLKNGVVIIDSPGVGESEIMDEIVREYLPEAFAFIYVINCTNAGGVQKDRLGKLLEGVKEKRKEEEFTSTCALFVCHKWDQVKEKKEEKKVENHVIEKLKNFYPDIVPEKQVVQMSTKNASIAQNYGIVTKRFVSLMNCMRSMVLRSVKARLEFYWRWLYGLLSQIVYHAKVHMKNTTREQEEILKLINSVSVRLSYIEEKQNEVMKDLRNHLESRTKSAVKTLSDYLCSDDIRSQFTSWTSDKVPKTESSWEVTESNITKVMENRLQEIIKHWEEDNHVFTDTRESLVRHFKERCNFLEGELRILQEALLSDEIMPQDHSETGFGLTIKDKIAIFVTSPIWVPLSLIVLVVGAPKVGVMAIMSRLEDKRRIRKYDEDKCAFMRQASTEYLNEVTKKEDVLMNFVKDQLKDAALCLKQIEARIPELIEADHSLCKQLLEEKKSTKDVRDTYIPILEAASEIRGRLAVFGLEEGLAAGISSEILDLKGQSDCLGRGAFASVYRGMMKTENGDEQTVAVKIFTESLKADNACDIVDEIEFLEKLKHPNVVTFHGTSLLKEDGETRVILVMEYCKENLKNRIFSNPERAPAKSKNIDAKTDACQWIKQIVTALSFIHDQKVVHRDLKLDNILLSATNEVKITDVGVSKDVNKITGTLAGTPAYVAPEVFHSQLYDTKADIYSLGIILWEMWYGQQAFREFSDIPSHVALFNMVDEGLRPKHVKGCNEPLRRWKDLMERCWNKKPAERPSASHCLKEAIELHREAMEVL</sequence>
<dbReference type="STRING" id="46731.A0A3M6TS08"/>
<dbReference type="SUPFAM" id="SSF56112">
    <property type="entry name" value="Protein kinase-like (PK-like)"/>
    <property type="match status" value="1"/>
</dbReference>
<dbReference type="GO" id="GO:0005524">
    <property type="term" value="F:ATP binding"/>
    <property type="evidence" value="ECO:0007669"/>
    <property type="project" value="UniProtKB-UniRule"/>
</dbReference>
<dbReference type="PANTHER" id="PTHR26392:SF92">
    <property type="entry name" value="PROTEIN KINASE DOMAIN-CONTAINING PROTEIN"/>
    <property type="match status" value="1"/>
</dbReference>
<dbReference type="InterPro" id="IPR045063">
    <property type="entry name" value="Dynamin_N"/>
</dbReference>
<dbReference type="InterPro" id="IPR008271">
    <property type="entry name" value="Ser/Thr_kinase_AS"/>
</dbReference>
<dbReference type="Gene3D" id="3.40.50.300">
    <property type="entry name" value="P-loop containing nucleotide triphosphate hydrolases"/>
    <property type="match status" value="1"/>
</dbReference>
<evidence type="ECO:0000313" key="5">
    <source>
        <dbReference type="EMBL" id="RMX44116.1"/>
    </source>
</evidence>
<proteinExistence type="predicted"/>
<protein>
    <recommendedName>
        <fullName evidence="4">Protein kinase domain-containing protein</fullName>
    </recommendedName>
</protein>
<feature type="binding site" evidence="3">
    <location>
        <position position="744"/>
    </location>
    <ligand>
        <name>ATP</name>
        <dbReference type="ChEBI" id="CHEBI:30616"/>
    </ligand>
</feature>
<dbReference type="OrthoDB" id="5985366at2759"/>
<dbReference type="PROSITE" id="PS00107">
    <property type="entry name" value="PROTEIN_KINASE_ATP"/>
    <property type="match status" value="1"/>
</dbReference>
<dbReference type="GO" id="GO:0004672">
    <property type="term" value="F:protein kinase activity"/>
    <property type="evidence" value="ECO:0007669"/>
    <property type="project" value="InterPro"/>
</dbReference>
<dbReference type="SMART" id="SM00220">
    <property type="entry name" value="S_TKc"/>
    <property type="match status" value="1"/>
</dbReference>
<evidence type="ECO:0000313" key="6">
    <source>
        <dbReference type="Proteomes" id="UP000275408"/>
    </source>
</evidence>
<dbReference type="InterPro" id="IPR000719">
    <property type="entry name" value="Prot_kinase_dom"/>
</dbReference>
<evidence type="ECO:0000256" key="1">
    <source>
        <dbReference type="ARBA" id="ARBA00022741"/>
    </source>
</evidence>
<dbReference type="InterPro" id="IPR011009">
    <property type="entry name" value="Kinase-like_dom_sf"/>
</dbReference>
<evidence type="ECO:0000256" key="3">
    <source>
        <dbReference type="PROSITE-ProRule" id="PRU10141"/>
    </source>
</evidence>
<name>A0A3M6TS08_POCDA</name>
<dbReference type="AlphaFoldDB" id="A0A3M6TS08"/>
<dbReference type="Gene3D" id="3.30.200.20">
    <property type="entry name" value="Phosphorylase Kinase, domain 1"/>
    <property type="match status" value="1"/>
</dbReference>
<feature type="domain" description="Protein kinase" evidence="4">
    <location>
        <begin position="712"/>
        <end position="987"/>
    </location>
</feature>
<keyword evidence="6" id="KW-1185">Reference proteome</keyword>
<dbReference type="InterPro" id="IPR017441">
    <property type="entry name" value="Protein_kinase_ATP_BS"/>
</dbReference>
<reference evidence="5 6" key="1">
    <citation type="journal article" date="2018" name="Sci. Rep.">
        <title>Comparative analysis of the Pocillopora damicornis genome highlights role of immune system in coral evolution.</title>
        <authorList>
            <person name="Cunning R."/>
            <person name="Bay R.A."/>
            <person name="Gillette P."/>
            <person name="Baker A.C."/>
            <person name="Traylor-Knowles N."/>
        </authorList>
    </citation>
    <scope>NUCLEOTIDE SEQUENCE [LARGE SCALE GENOMIC DNA]</scope>
    <source>
        <strain evidence="5">RSMAS</strain>
        <tissue evidence="5">Whole animal</tissue>
    </source>
</reference>
<dbReference type="PANTHER" id="PTHR26392">
    <property type="entry name" value="MITOGEN-ACTIVATED PROTEIN KINASE KINASE KINASE 7-RELATED"/>
    <property type="match status" value="1"/>
</dbReference>
<dbReference type="Gene3D" id="1.10.510.10">
    <property type="entry name" value="Transferase(Phosphotransferase) domain 1"/>
    <property type="match status" value="1"/>
</dbReference>
<dbReference type="Pfam" id="PF00350">
    <property type="entry name" value="Dynamin_N"/>
    <property type="match status" value="1"/>
</dbReference>
<accession>A0A3M6TS08</accession>
<organism evidence="5 6">
    <name type="scientific">Pocillopora damicornis</name>
    <name type="common">Cauliflower coral</name>
    <name type="synonym">Millepora damicornis</name>
    <dbReference type="NCBI Taxonomy" id="46731"/>
    <lineage>
        <taxon>Eukaryota</taxon>
        <taxon>Metazoa</taxon>
        <taxon>Cnidaria</taxon>
        <taxon>Anthozoa</taxon>
        <taxon>Hexacorallia</taxon>
        <taxon>Scleractinia</taxon>
        <taxon>Astrocoeniina</taxon>
        <taxon>Pocilloporidae</taxon>
        <taxon>Pocillopora</taxon>
    </lineage>
</organism>
<dbReference type="Proteomes" id="UP000275408">
    <property type="component" value="Unassembled WGS sequence"/>
</dbReference>
<evidence type="ECO:0000259" key="4">
    <source>
        <dbReference type="PROSITE" id="PS50011"/>
    </source>
</evidence>
<gene>
    <name evidence="5" type="ORF">pdam_00002455</name>
</gene>